<keyword evidence="2 6" id="KW-0812">Transmembrane</keyword>
<dbReference type="Proteomes" id="UP000249056">
    <property type="component" value="Unassembled WGS sequence"/>
</dbReference>
<dbReference type="GO" id="GO:0022857">
    <property type="term" value="F:transmembrane transporter activity"/>
    <property type="evidence" value="ECO:0007669"/>
    <property type="project" value="TreeGrafter"/>
</dbReference>
<protein>
    <recommendedName>
        <fullName evidence="9">Major facilitator superfamily (MFS) profile domain-containing protein</fullName>
    </recommendedName>
</protein>
<evidence type="ECO:0000313" key="8">
    <source>
        <dbReference type="Proteomes" id="UP000249056"/>
    </source>
</evidence>
<keyword evidence="8" id="KW-1185">Reference proteome</keyword>
<keyword evidence="3 6" id="KW-1133">Transmembrane helix</keyword>
<evidence type="ECO:0008006" key="9">
    <source>
        <dbReference type="Google" id="ProtNLM"/>
    </source>
</evidence>
<dbReference type="OrthoDB" id="3561359at2759"/>
<dbReference type="PANTHER" id="PTHR23502">
    <property type="entry name" value="MAJOR FACILITATOR SUPERFAMILY"/>
    <property type="match status" value="1"/>
</dbReference>
<comment type="subcellular location">
    <subcellularLocation>
        <location evidence="1">Membrane</location>
        <topology evidence="1">Multi-pass membrane protein</topology>
    </subcellularLocation>
</comment>
<evidence type="ECO:0000256" key="3">
    <source>
        <dbReference type="ARBA" id="ARBA00022989"/>
    </source>
</evidence>
<proteinExistence type="predicted"/>
<evidence type="ECO:0000256" key="4">
    <source>
        <dbReference type="ARBA" id="ARBA00023136"/>
    </source>
</evidence>
<feature type="region of interest" description="Disordered" evidence="5">
    <location>
        <begin position="59"/>
        <end position="82"/>
    </location>
</feature>
<feature type="transmembrane region" description="Helical" evidence="6">
    <location>
        <begin position="234"/>
        <end position="253"/>
    </location>
</feature>
<evidence type="ECO:0000256" key="2">
    <source>
        <dbReference type="ARBA" id="ARBA00022692"/>
    </source>
</evidence>
<dbReference type="PANTHER" id="PTHR23502:SF7">
    <property type="entry name" value="DRUG_PROTON ANTIPORTER YHK8-RELATED"/>
    <property type="match status" value="1"/>
</dbReference>
<accession>A0A395IQI6</accession>
<gene>
    <name evidence="7" type="ORF">DID88_004407</name>
</gene>
<feature type="transmembrane region" description="Helical" evidence="6">
    <location>
        <begin position="285"/>
        <end position="305"/>
    </location>
</feature>
<dbReference type="Gene3D" id="1.20.1250.20">
    <property type="entry name" value="MFS general substrate transporter like domains"/>
    <property type="match status" value="1"/>
</dbReference>
<name>A0A395IQI6_9HELO</name>
<feature type="region of interest" description="Disordered" evidence="5">
    <location>
        <begin position="1"/>
        <end position="45"/>
    </location>
</feature>
<dbReference type="EMBL" id="QKRW01000023">
    <property type="protein sequence ID" value="RAL62557.1"/>
    <property type="molecule type" value="Genomic_DNA"/>
</dbReference>
<feature type="compositionally biased region" description="Basic and acidic residues" evidence="5">
    <location>
        <begin position="1"/>
        <end position="11"/>
    </location>
</feature>
<dbReference type="GO" id="GO:0005886">
    <property type="term" value="C:plasma membrane"/>
    <property type="evidence" value="ECO:0007669"/>
    <property type="project" value="TreeGrafter"/>
</dbReference>
<dbReference type="SUPFAM" id="SSF103473">
    <property type="entry name" value="MFS general substrate transporter"/>
    <property type="match status" value="1"/>
</dbReference>
<evidence type="ECO:0000256" key="6">
    <source>
        <dbReference type="SAM" id="Phobius"/>
    </source>
</evidence>
<dbReference type="InterPro" id="IPR036259">
    <property type="entry name" value="MFS_trans_sf"/>
</dbReference>
<organism evidence="7 8">
    <name type="scientific">Monilinia fructigena</name>
    <dbReference type="NCBI Taxonomy" id="38457"/>
    <lineage>
        <taxon>Eukaryota</taxon>
        <taxon>Fungi</taxon>
        <taxon>Dikarya</taxon>
        <taxon>Ascomycota</taxon>
        <taxon>Pezizomycotina</taxon>
        <taxon>Leotiomycetes</taxon>
        <taxon>Helotiales</taxon>
        <taxon>Sclerotiniaceae</taxon>
        <taxon>Monilinia</taxon>
    </lineage>
</organism>
<evidence type="ECO:0000256" key="5">
    <source>
        <dbReference type="SAM" id="MobiDB-lite"/>
    </source>
</evidence>
<evidence type="ECO:0000313" key="7">
    <source>
        <dbReference type="EMBL" id="RAL62557.1"/>
    </source>
</evidence>
<keyword evidence="4 6" id="KW-0472">Membrane</keyword>
<dbReference type="AlphaFoldDB" id="A0A395IQI6"/>
<sequence length="320" mass="36395">MPNLKEEEERSPISSLEDSNAETENGLEFQPIKATPTNTPMSKENTRASLTISLMRTRSTNGFGCDDPDNTWDGSGGDIEDQRADEKDPFEVRFDGGDSDPMCPRSMAHGRKWLVYLCVIDVYTSTYAPAGERIQLLKGSCNPRAFHVYPWSWSRTMLLGPLSEFFGRRPIYICSFTFFLIWLIPSAVAPKHTDFDNNKILSMVFPEALFFQLQENYIRLIKQREQVTGDIETLLVFTGIFTFLVDAYPLYAASSLAANSFIRSTFGAIFPLFGIQMYHKLGDQWATSLLAFLTVIMMPFPYIFFKYGKQIRGRSRFATA</sequence>
<feature type="compositionally biased region" description="Polar residues" evidence="5">
    <location>
        <begin position="35"/>
        <end position="45"/>
    </location>
</feature>
<reference evidence="7 8" key="1">
    <citation type="submission" date="2018-06" db="EMBL/GenBank/DDBJ databases">
        <title>Genome Sequence of the Brown Rot Fungal Pathogen Monilinia fructigena.</title>
        <authorList>
            <person name="Landi L."/>
            <person name="De Miccolis Angelini R.M."/>
            <person name="Pollastro S."/>
            <person name="Abate D."/>
            <person name="Faretra F."/>
            <person name="Romanazzi G."/>
        </authorList>
    </citation>
    <scope>NUCLEOTIDE SEQUENCE [LARGE SCALE GENOMIC DNA]</scope>
    <source>
        <strain evidence="7 8">Mfrg269</strain>
    </source>
</reference>
<feature type="transmembrane region" description="Helical" evidence="6">
    <location>
        <begin position="171"/>
        <end position="189"/>
    </location>
</feature>
<evidence type="ECO:0000256" key="1">
    <source>
        <dbReference type="ARBA" id="ARBA00004141"/>
    </source>
</evidence>
<comment type="caution">
    <text evidence="7">The sequence shown here is derived from an EMBL/GenBank/DDBJ whole genome shotgun (WGS) entry which is preliminary data.</text>
</comment>